<dbReference type="Gene3D" id="3.40.50.620">
    <property type="entry name" value="HUPs"/>
    <property type="match status" value="2"/>
</dbReference>
<dbReference type="InterPro" id="IPR006015">
    <property type="entry name" value="Universal_stress_UspA"/>
</dbReference>
<dbReference type="Proteomes" id="UP001596023">
    <property type="component" value="Unassembled WGS sequence"/>
</dbReference>
<keyword evidence="4" id="KW-1185">Reference proteome</keyword>
<dbReference type="RefSeq" id="WP_379999020.1">
    <property type="nucleotide sequence ID" value="NZ_JBHSGN010000108.1"/>
</dbReference>
<gene>
    <name evidence="3" type="ORF">ACFO6W_18195</name>
</gene>
<evidence type="ECO:0000313" key="3">
    <source>
        <dbReference type="EMBL" id="MFC4675622.1"/>
    </source>
</evidence>
<dbReference type="PANTHER" id="PTHR46268:SF6">
    <property type="entry name" value="UNIVERSAL STRESS PROTEIN UP12"/>
    <property type="match status" value="1"/>
</dbReference>
<dbReference type="InterPro" id="IPR006016">
    <property type="entry name" value="UspA"/>
</dbReference>
<comment type="caution">
    <text evidence="3">The sequence shown here is derived from an EMBL/GenBank/DDBJ whole genome shotgun (WGS) entry which is preliminary data.</text>
</comment>
<comment type="similarity">
    <text evidence="1">Belongs to the universal stress protein A family.</text>
</comment>
<dbReference type="InterPro" id="IPR014729">
    <property type="entry name" value="Rossmann-like_a/b/a_fold"/>
</dbReference>
<dbReference type="PRINTS" id="PR01438">
    <property type="entry name" value="UNVRSLSTRESS"/>
</dbReference>
<evidence type="ECO:0000259" key="2">
    <source>
        <dbReference type="Pfam" id="PF00582"/>
    </source>
</evidence>
<sequence>MNDKLITLAIHTPEKARILKYTLEDMGVDSILVDLSDKEENGSNAIAVRISEADLTKALTIIENTQLFRYDDKKIFKIDDGRKRILVPIDFSIYSLKACRAAFAVAHKINAKVKILHVYKIRYPITFPFADNTNADDADDMLGNARKQMLDFCYDIDKKISEKEFPSVNYSYSLREGMVEEEIDNFIDEYKPTLLVLGTKGKSNNRQNILGNVTADIIEMTNVPVMVVPENSQFKTIEDVKHIAFLTSLQKRDLDTFDHFVNMLRPYPTVRITLTHVNVKNKTGDKWTENELAGMKDYFVRKYPELNVGYKLIDGPDMTEAMDQFVRGEKVNLVILNTKRRNLFGRIFLPSVSRKVLTNFEVTLLIFRG</sequence>
<dbReference type="Pfam" id="PF00582">
    <property type="entry name" value="Usp"/>
    <property type="match status" value="1"/>
</dbReference>
<feature type="domain" description="UspA" evidence="2">
    <location>
        <begin position="82"/>
        <end position="229"/>
    </location>
</feature>
<evidence type="ECO:0000313" key="4">
    <source>
        <dbReference type="Proteomes" id="UP001596023"/>
    </source>
</evidence>
<evidence type="ECO:0000256" key="1">
    <source>
        <dbReference type="ARBA" id="ARBA00008791"/>
    </source>
</evidence>
<proteinExistence type="inferred from homology"/>
<dbReference type="CDD" id="cd00293">
    <property type="entry name" value="USP-like"/>
    <property type="match status" value="1"/>
</dbReference>
<protein>
    <submittedName>
        <fullName evidence="3">Universal stress protein</fullName>
    </submittedName>
</protein>
<dbReference type="EMBL" id="JBHSGN010000108">
    <property type="protein sequence ID" value="MFC4675622.1"/>
    <property type="molecule type" value="Genomic_DNA"/>
</dbReference>
<accession>A0ABV9L003</accession>
<dbReference type="SUPFAM" id="SSF52402">
    <property type="entry name" value="Adenine nucleotide alpha hydrolases-like"/>
    <property type="match status" value="2"/>
</dbReference>
<organism evidence="3 4">
    <name type="scientific">Dysgonomonas termitidis</name>
    <dbReference type="NCBI Taxonomy" id="1516126"/>
    <lineage>
        <taxon>Bacteria</taxon>
        <taxon>Pseudomonadati</taxon>
        <taxon>Bacteroidota</taxon>
        <taxon>Bacteroidia</taxon>
        <taxon>Bacteroidales</taxon>
        <taxon>Dysgonomonadaceae</taxon>
        <taxon>Dysgonomonas</taxon>
    </lineage>
</organism>
<reference evidence="4" key="1">
    <citation type="journal article" date="2019" name="Int. J. Syst. Evol. Microbiol.">
        <title>The Global Catalogue of Microorganisms (GCM) 10K type strain sequencing project: providing services to taxonomists for standard genome sequencing and annotation.</title>
        <authorList>
            <consortium name="The Broad Institute Genomics Platform"/>
            <consortium name="The Broad Institute Genome Sequencing Center for Infectious Disease"/>
            <person name="Wu L."/>
            <person name="Ma J."/>
        </authorList>
    </citation>
    <scope>NUCLEOTIDE SEQUENCE [LARGE SCALE GENOMIC DNA]</scope>
    <source>
        <strain evidence="4">CCUG 66188</strain>
    </source>
</reference>
<dbReference type="PANTHER" id="PTHR46268">
    <property type="entry name" value="STRESS RESPONSE PROTEIN NHAX"/>
    <property type="match status" value="1"/>
</dbReference>
<name>A0ABV9L003_9BACT</name>